<protein>
    <submittedName>
        <fullName evidence="1">NHX3 protein</fullName>
    </submittedName>
</protein>
<dbReference type="OrthoDB" id="406459at2759"/>
<organism evidence="1 2">
    <name type="scientific">Symbiodinium pilosum</name>
    <name type="common">Dinoflagellate</name>
    <dbReference type="NCBI Taxonomy" id="2952"/>
    <lineage>
        <taxon>Eukaryota</taxon>
        <taxon>Sar</taxon>
        <taxon>Alveolata</taxon>
        <taxon>Dinophyceae</taxon>
        <taxon>Suessiales</taxon>
        <taxon>Symbiodiniaceae</taxon>
        <taxon>Symbiodinium</taxon>
    </lineage>
</organism>
<dbReference type="EMBL" id="CAJNIZ010046808">
    <property type="protein sequence ID" value="CAE7757160.1"/>
    <property type="molecule type" value="Genomic_DNA"/>
</dbReference>
<evidence type="ECO:0000313" key="2">
    <source>
        <dbReference type="Proteomes" id="UP000649617"/>
    </source>
</evidence>
<dbReference type="Proteomes" id="UP000649617">
    <property type="component" value="Unassembled WGS sequence"/>
</dbReference>
<feature type="non-terminal residue" evidence="1">
    <location>
        <position position="1"/>
    </location>
</feature>
<proteinExistence type="predicted"/>
<dbReference type="AlphaFoldDB" id="A0A812XRH9"/>
<keyword evidence="2" id="KW-1185">Reference proteome</keyword>
<reference evidence="1" key="1">
    <citation type="submission" date="2021-02" db="EMBL/GenBank/DDBJ databases">
        <authorList>
            <person name="Dougan E. K."/>
            <person name="Rhodes N."/>
            <person name="Thang M."/>
            <person name="Chan C."/>
        </authorList>
    </citation>
    <scope>NUCLEOTIDE SEQUENCE</scope>
</reference>
<accession>A0A812XRH9</accession>
<sequence>FFARIKIAGNRNLAEVNCKWCVVLGQPAIEKLPRRWLPPGNVMDLYRHYKITLGEDKVQPVLGTISKKVGELSTFPEPFQFREVRQELEKKMEFIHQFKQHMEDIQRERSLQELLESENLETGGRPILFVQTDGPRLKVQGLWLQSVGLMMFIGDVHLAHDSSMTVEAACAA</sequence>
<gene>
    <name evidence="1" type="primary">NHX3</name>
    <name evidence="1" type="ORF">SPIL2461_LOCUS22029</name>
</gene>
<name>A0A812XRH9_SYMPI</name>
<evidence type="ECO:0000313" key="1">
    <source>
        <dbReference type="EMBL" id="CAE7757160.1"/>
    </source>
</evidence>
<comment type="caution">
    <text evidence="1">The sequence shown here is derived from an EMBL/GenBank/DDBJ whole genome shotgun (WGS) entry which is preliminary data.</text>
</comment>